<accession>A0ABS5K4F8</accession>
<feature type="signal peptide" evidence="1">
    <location>
        <begin position="1"/>
        <end position="21"/>
    </location>
</feature>
<evidence type="ECO:0000256" key="1">
    <source>
        <dbReference type="SAM" id="SignalP"/>
    </source>
</evidence>
<proteinExistence type="predicted"/>
<evidence type="ECO:0000259" key="2">
    <source>
        <dbReference type="PROSITE" id="PS51841"/>
    </source>
</evidence>
<dbReference type="PROSITE" id="PS51841">
    <property type="entry name" value="LTD"/>
    <property type="match status" value="1"/>
</dbReference>
<dbReference type="EMBL" id="JAGUCN010000001">
    <property type="protein sequence ID" value="MBS2209905.1"/>
    <property type="molecule type" value="Genomic_DNA"/>
</dbReference>
<dbReference type="NCBIfam" id="TIGR04183">
    <property type="entry name" value="Por_Secre_tail"/>
    <property type="match status" value="1"/>
</dbReference>
<dbReference type="InterPro" id="IPR026444">
    <property type="entry name" value="Secre_tail"/>
</dbReference>
<evidence type="ECO:0000313" key="4">
    <source>
        <dbReference type="Proteomes" id="UP000721861"/>
    </source>
</evidence>
<sequence>MKKFLLFLLISLIPLSGFSQASDLFFSEYIEGSSNNKYIEIFNGTGAPVNLSDYQVILFSNGSSTPGNTLDLENIDLADNAVYVIANASADIYNSANTTSTVTYFNGDDAIALKKVSTDSYVDIFGCIGEDPGSAWTDGAHSTANKTLVRKASVSGGVTTNPTSGFPTLVSEWNVYDQDEASYLGSHTFSTVVGTVELTSPAGGENYTAGQVVKFMWNSTNVSNVYFEVWTQESKWEQITDNIASPDGDNEYDFTIPANAFSWDGYKLRVVDADNSSVSDESTAFIIDGHDTELLWEDFSGSQFNSTFQYSVLGANKQWTAYSDYAQMNGYDNQNMEAEEDWLITNAINMDNTTEELFVFESSVNYDNVNSSLEVYYSTDYSGTGDPTGSTWNTLSATFATSTTFTHSGYIDVSAISGTVYFAFKYLSSADGADLWQIKNIEITGVDTPTSVDSQKASEVVISPNPFTNELYIKGTKELQNIILFNTAGQVVMNDQSGSKRVSTANLPKGMYIVQVKFMDGTSTTQKVIKK</sequence>
<dbReference type="Proteomes" id="UP000721861">
    <property type="component" value="Unassembled WGS sequence"/>
</dbReference>
<keyword evidence="4" id="KW-1185">Reference proteome</keyword>
<dbReference type="InterPro" id="IPR001322">
    <property type="entry name" value="Lamin_tail_dom"/>
</dbReference>
<gene>
    <name evidence="3" type="ORF">KEM09_00710</name>
</gene>
<keyword evidence="1" id="KW-0732">Signal</keyword>
<reference evidence="3 4" key="1">
    <citation type="journal article" date="2014" name="Int. J. Syst. Evol. Microbiol.">
        <title>Carboxylicivirga gen. nov. in the family Marinilabiliaceae with two novel species, Carboxylicivirga mesophila sp. nov. and Carboxylicivirga taeanensis sp. nov., and reclassification of Cytophaga fermentans as Saccharicrinis fermentans gen. nov., comb. nov.</title>
        <authorList>
            <person name="Yang S.H."/>
            <person name="Seo H.S."/>
            <person name="Woo J.H."/>
            <person name="Oh H.M."/>
            <person name="Jang H."/>
            <person name="Lee J.H."/>
            <person name="Kim S.J."/>
            <person name="Kwon K.K."/>
        </authorList>
    </citation>
    <scope>NUCLEOTIDE SEQUENCE [LARGE SCALE GENOMIC DNA]</scope>
    <source>
        <strain evidence="3 4">JCM 18290</strain>
    </source>
</reference>
<feature type="chain" id="PRO_5047251789" evidence="1">
    <location>
        <begin position="22"/>
        <end position="531"/>
    </location>
</feature>
<protein>
    <submittedName>
        <fullName evidence="3">Choice-of-anchor J domain-containing protein</fullName>
    </submittedName>
</protein>
<organism evidence="3 4">
    <name type="scientific">Carboxylicivirga mesophila</name>
    <dbReference type="NCBI Taxonomy" id="1166478"/>
    <lineage>
        <taxon>Bacteria</taxon>
        <taxon>Pseudomonadati</taxon>
        <taxon>Bacteroidota</taxon>
        <taxon>Bacteroidia</taxon>
        <taxon>Marinilabiliales</taxon>
        <taxon>Marinilabiliaceae</taxon>
        <taxon>Carboxylicivirga</taxon>
    </lineage>
</organism>
<dbReference type="Pfam" id="PF00932">
    <property type="entry name" value="LTD"/>
    <property type="match status" value="1"/>
</dbReference>
<dbReference type="NCBIfam" id="NF038128">
    <property type="entry name" value="choice_anch_J"/>
    <property type="match status" value="1"/>
</dbReference>
<name>A0ABS5K4F8_9BACT</name>
<evidence type="ECO:0000313" key="3">
    <source>
        <dbReference type="EMBL" id="MBS2209905.1"/>
    </source>
</evidence>
<feature type="domain" description="LTD" evidence="2">
    <location>
        <begin position="16"/>
        <end position="162"/>
    </location>
</feature>
<comment type="caution">
    <text evidence="3">The sequence shown here is derived from an EMBL/GenBank/DDBJ whole genome shotgun (WGS) entry which is preliminary data.</text>
</comment>
<dbReference type="Pfam" id="PF18962">
    <property type="entry name" value="Por_Secre_tail"/>
    <property type="match status" value="1"/>
</dbReference>
<dbReference type="RefSeq" id="WP_212223818.1">
    <property type="nucleotide sequence ID" value="NZ_JAGUCN010000001.1"/>
</dbReference>